<gene>
    <name evidence="2" type="ORF">P0082_06740</name>
</gene>
<reference evidence="2 3" key="1">
    <citation type="submission" date="2023-04" db="EMBL/GenBank/DDBJ databases">
        <title>Spirochaete genome identified in red abalone sample constitutes a novel genus.</title>
        <authorList>
            <person name="Sharma S.P."/>
            <person name="Purcell C.M."/>
            <person name="Hyde J.R."/>
            <person name="Severin A.J."/>
        </authorList>
    </citation>
    <scope>NUCLEOTIDE SEQUENCE [LARGE SCALE GENOMIC DNA]</scope>
    <source>
        <strain evidence="2 3">SP-2023</strain>
    </source>
</reference>
<feature type="compositionally biased region" description="Low complexity" evidence="1">
    <location>
        <begin position="259"/>
        <end position="283"/>
    </location>
</feature>
<dbReference type="RefSeq" id="WP_326926348.1">
    <property type="nucleotide sequence ID" value="NZ_CP123443.1"/>
</dbReference>
<sequence>MAQLQLCIFHYHLLPGGVTDVIMGWLRIFAGCSDSILPQYRDREISLRICCGDPENVAPLRQQWDDFAQTLPLGMQQRLVSVEFLVDSELGYKGLPQGEAFRGLSAEQKAVYWQGCVDSLAEHLLSQYTADGSDSLWWVHNYHLGKNIAYTKALLQIIEGRFSARFAPNLILRAGSVKFLLHIHDFPECGRFARYSELLQSREWLAGDACRPAGLYPAARNVCYATINKRDYKILQEAGLPEERLFFLPNPLEFPDLPSPSSGSSFPSGTEPASPASPASMAVSGAETEAELRTLFAKTFGLTHPERALALYPVRCIRRKNVLELQLLNVLAGGPWNLVCTLPGRSEAERPYSELVRQLYREGVIQGLCDVGLHLEEQNWSFEMLCRAASLIGSGSVMEGFGFTYFNPMYRGKTLVARKLDVLQGFEHCFRPELALFYRELKIPLRYGSHWDNQGNNSDNNGENGDRDVNLTLMYRELRAKYQEYVARVPDALRSGIEEELQWHMPPEPPDSLDFAFFTVKQQCGILRHLHRESREYREQGSDRSGGAGLLAACRAANRELLEQLGNLMADTGSVPSVRLAEARRQSREQITAEFAPQHLAGILRRACAAVFTEAGPVLGSGQEYSQGYRQAEEIGYNVLRAFSKLEYNYAILWDNIGPKVSEVSEAGPEAENRDGKSRTPHS</sequence>
<feature type="compositionally biased region" description="Basic and acidic residues" evidence="1">
    <location>
        <begin position="671"/>
        <end position="683"/>
    </location>
</feature>
<accession>A0ABY8ME00</accession>
<evidence type="ECO:0008006" key="4">
    <source>
        <dbReference type="Google" id="ProtNLM"/>
    </source>
</evidence>
<evidence type="ECO:0000256" key="1">
    <source>
        <dbReference type="SAM" id="MobiDB-lite"/>
    </source>
</evidence>
<evidence type="ECO:0000313" key="2">
    <source>
        <dbReference type="EMBL" id="WGK68177.1"/>
    </source>
</evidence>
<evidence type="ECO:0000313" key="3">
    <source>
        <dbReference type="Proteomes" id="UP001228690"/>
    </source>
</evidence>
<proteinExistence type="predicted"/>
<protein>
    <recommendedName>
        <fullName evidence="4">Glycoside hydrolase family 57 N-terminal domain-containing protein</fullName>
    </recommendedName>
</protein>
<dbReference type="Proteomes" id="UP001228690">
    <property type="component" value="Chromosome"/>
</dbReference>
<keyword evidence="3" id="KW-1185">Reference proteome</keyword>
<name>A0ABY8ME00_9SPIO</name>
<dbReference type="EMBL" id="CP123443">
    <property type="protein sequence ID" value="WGK68177.1"/>
    <property type="molecule type" value="Genomic_DNA"/>
</dbReference>
<organism evidence="2 3">
    <name type="scientific">Candidatus Haliotispira prima</name>
    <dbReference type="NCBI Taxonomy" id="3034016"/>
    <lineage>
        <taxon>Bacteria</taxon>
        <taxon>Pseudomonadati</taxon>
        <taxon>Spirochaetota</taxon>
        <taxon>Spirochaetia</taxon>
        <taxon>Spirochaetales</taxon>
        <taxon>Spirochaetaceae</taxon>
        <taxon>Candidatus Haliotispira</taxon>
    </lineage>
</organism>
<feature type="region of interest" description="Disordered" evidence="1">
    <location>
        <begin position="664"/>
        <end position="683"/>
    </location>
</feature>
<feature type="region of interest" description="Disordered" evidence="1">
    <location>
        <begin position="258"/>
        <end position="283"/>
    </location>
</feature>